<reference evidence="3 4" key="1">
    <citation type="submission" date="2024-08" db="EMBL/GenBank/DDBJ databases">
        <authorList>
            <person name="Will J Nash"/>
            <person name="Angela Man"/>
            <person name="Seanna McTaggart"/>
            <person name="Kendall Baker"/>
            <person name="Tom Barker"/>
            <person name="Leah Catchpole"/>
            <person name="Alex Durrant"/>
            <person name="Karim Gharbi"/>
            <person name="Naomi Irish"/>
            <person name="Gemy Kaithakottil"/>
            <person name="Debby Ku"/>
            <person name="Aaliyah Providence"/>
            <person name="Felix Shaw"/>
            <person name="David Swarbreck"/>
            <person name="Chris Watkins"/>
            <person name="Ann M. McCartney"/>
            <person name="Giulio Formenti"/>
            <person name="Alice Mouton"/>
            <person name="Noel Vella"/>
            <person name="Bjorn M von Reumont"/>
            <person name="Adriana Vella"/>
            <person name="Wilfried Haerty"/>
        </authorList>
    </citation>
    <scope>NUCLEOTIDE SEQUENCE [LARGE SCALE GENOMIC DNA]</scope>
</reference>
<sequence>MKVVLVVVLLAVVCTVEYSNSAAVRSEEFAEQLRRIVHEMQPEGLRTQRATESDNDDEPKRNCYDTPCGWSSYNVVTRRHMNFMLNTCKCPDETYKCVRTGENVSMSAYVYHCRQNSSAEDIGNESHEVMDYHS</sequence>
<keyword evidence="2" id="KW-0732">Signal</keyword>
<gene>
    <name evidence="3" type="ORF">XYLVIOL_LOCUS9932</name>
</gene>
<name>A0ABP1PAW6_XYLVO</name>
<dbReference type="Proteomes" id="UP001642520">
    <property type="component" value="Unassembled WGS sequence"/>
</dbReference>
<organism evidence="3 4">
    <name type="scientific">Xylocopa violacea</name>
    <name type="common">Violet carpenter bee</name>
    <name type="synonym">Apis violacea</name>
    <dbReference type="NCBI Taxonomy" id="135666"/>
    <lineage>
        <taxon>Eukaryota</taxon>
        <taxon>Metazoa</taxon>
        <taxon>Ecdysozoa</taxon>
        <taxon>Arthropoda</taxon>
        <taxon>Hexapoda</taxon>
        <taxon>Insecta</taxon>
        <taxon>Pterygota</taxon>
        <taxon>Neoptera</taxon>
        <taxon>Endopterygota</taxon>
        <taxon>Hymenoptera</taxon>
        <taxon>Apocrita</taxon>
        <taxon>Aculeata</taxon>
        <taxon>Apoidea</taxon>
        <taxon>Anthophila</taxon>
        <taxon>Apidae</taxon>
        <taxon>Xylocopa</taxon>
        <taxon>Xylocopa</taxon>
    </lineage>
</organism>
<feature type="region of interest" description="Disordered" evidence="1">
    <location>
        <begin position="41"/>
        <end position="60"/>
    </location>
</feature>
<keyword evidence="4" id="KW-1185">Reference proteome</keyword>
<evidence type="ECO:0000256" key="2">
    <source>
        <dbReference type="SAM" id="SignalP"/>
    </source>
</evidence>
<feature type="signal peptide" evidence="2">
    <location>
        <begin position="1"/>
        <end position="21"/>
    </location>
</feature>
<evidence type="ECO:0000313" key="3">
    <source>
        <dbReference type="EMBL" id="CAL7950390.1"/>
    </source>
</evidence>
<accession>A0ABP1PAW6</accession>
<evidence type="ECO:0000256" key="1">
    <source>
        <dbReference type="SAM" id="MobiDB-lite"/>
    </source>
</evidence>
<dbReference type="EMBL" id="CAXAJV020001300">
    <property type="protein sequence ID" value="CAL7950390.1"/>
    <property type="molecule type" value="Genomic_DNA"/>
</dbReference>
<protein>
    <submittedName>
        <fullName evidence="3">Uncharacterized protein</fullName>
    </submittedName>
</protein>
<proteinExistence type="predicted"/>
<comment type="caution">
    <text evidence="3">The sequence shown here is derived from an EMBL/GenBank/DDBJ whole genome shotgun (WGS) entry which is preliminary data.</text>
</comment>
<feature type="chain" id="PRO_5045866937" evidence="2">
    <location>
        <begin position="22"/>
        <end position="134"/>
    </location>
</feature>
<evidence type="ECO:0000313" key="4">
    <source>
        <dbReference type="Proteomes" id="UP001642520"/>
    </source>
</evidence>